<proteinExistence type="predicted"/>
<dbReference type="EMBL" id="JAJTJA010000008">
    <property type="protein sequence ID" value="KAH8695464.1"/>
    <property type="molecule type" value="Genomic_DNA"/>
</dbReference>
<feature type="transmembrane region" description="Helical" evidence="2">
    <location>
        <begin position="309"/>
        <end position="333"/>
    </location>
</feature>
<keyword evidence="4" id="KW-1185">Reference proteome</keyword>
<name>A0AAD4KLN9_9EURO</name>
<organism evidence="3 4">
    <name type="scientific">Talaromyces proteolyticus</name>
    <dbReference type="NCBI Taxonomy" id="1131652"/>
    <lineage>
        <taxon>Eukaryota</taxon>
        <taxon>Fungi</taxon>
        <taxon>Dikarya</taxon>
        <taxon>Ascomycota</taxon>
        <taxon>Pezizomycotina</taxon>
        <taxon>Eurotiomycetes</taxon>
        <taxon>Eurotiomycetidae</taxon>
        <taxon>Eurotiales</taxon>
        <taxon>Trichocomaceae</taxon>
        <taxon>Talaromyces</taxon>
        <taxon>Talaromyces sect. Bacilispori</taxon>
    </lineage>
</organism>
<sequence>MTLQYISSVASKASPWSSKPVLTDEDEAFLQRVISNSEENDRIEKSNPVGKDAQTALMDGAQNVPLPTSPQDELVSDLAETPRTEISKEKEAPNPAPASASDTKKKSRPWSTWLKRDAKKTKKEQKETIVADPKDIATTPKTVEGDPVSDDEQKQEQEDLATILERLNLAAENNRVVSIGDETQELLQKFKLIFKDIVTGVPTAYHDLELLLTNGDKQLKDAFGHLPGFLRKLVEQLPEKFSEHLGPELMAAASERPSQSGINMENAGKAAAAAQKMRFKIPNVKELVGKPTALVGMLRSITAFLRARFPAVLGVNVLWSLALFIVLLVLWYCHKRGKEVRLANERLVTEAEVAKMNQEYNQHIRPTETLSTTAPRDAPISDVREGVEQVQKAREDSTNSAGETAQSPTPQEPTTIPAAQSAAAKPEASGGSKPDTRRFSLFRSFSKRANHTDNNVQPYPGT</sequence>
<feature type="compositionally biased region" description="Low complexity" evidence="1">
    <location>
        <begin position="417"/>
        <end position="429"/>
    </location>
</feature>
<feature type="compositionally biased region" description="Basic and acidic residues" evidence="1">
    <location>
        <begin position="124"/>
        <end position="135"/>
    </location>
</feature>
<feature type="compositionally biased region" description="Polar residues" evidence="1">
    <location>
        <begin position="452"/>
        <end position="462"/>
    </location>
</feature>
<feature type="compositionally biased region" description="Polar residues" evidence="1">
    <location>
        <begin position="398"/>
        <end position="414"/>
    </location>
</feature>
<dbReference type="Proteomes" id="UP001201262">
    <property type="component" value="Unassembled WGS sequence"/>
</dbReference>
<keyword evidence="2" id="KW-1133">Transmembrane helix</keyword>
<dbReference type="AlphaFoldDB" id="A0AAD4KLN9"/>
<gene>
    <name evidence="3" type="ORF">BGW36DRAFT_382734</name>
</gene>
<keyword evidence="2" id="KW-0812">Transmembrane</keyword>
<feature type="compositionally biased region" description="Basic and acidic residues" evidence="1">
    <location>
        <begin position="80"/>
        <end position="92"/>
    </location>
</feature>
<feature type="compositionally biased region" description="Basic and acidic residues" evidence="1">
    <location>
        <begin position="382"/>
        <end position="397"/>
    </location>
</feature>
<comment type="caution">
    <text evidence="3">The sequence shown here is derived from an EMBL/GenBank/DDBJ whole genome shotgun (WGS) entry which is preliminary data.</text>
</comment>
<protein>
    <submittedName>
        <fullName evidence="3">Uncharacterized protein</fullName>
    </submittedName>
</protein>
<evidence type="ECO:0000256" key="2">
    <source>
        <dbReference type="SAM" id="Phobius"/>
    </source>
</evidence>
<evidence type="ECO:0000313" key="3">
    <source>
        <dbReference type="EMBL" id="KAH8695464.1"/>
    </source>
</evidence>
<keyword evidence="2" id="KW-0472">Membrane</keyword>
<evidence type="ECO:0000313" key="4">
    <source>
        <dbReference type="Proteomes" id="UP001201262"/>
    </source>
</evidence>
<feature type="region of interest" description="Disordered" evidence="1">
    <location>
        <begin position="34"/>
        <end position="155"/>
    </location>
</feature>
<feature type="region of interest" description="Disordered" evidence="1">
    <location>
        <begin position="359"/>
        <end position="462"/>
    </location>
</feature>
<evidence type="ECO:0000256" key="1">
    <source>
        <dbReference type="SAM" id="MobiDB-lite"/>
    </source>
</evidence>
<dbReference type="GeneID" id="70246872"/>
<accession>A0AAD4KLN9</accession>
<reference evidence="3" key="1">
    <citation type="submission" date="2021-12" db="EMBL/GenBank/DDBJ databases">
        <title>Convergent genome expansion in fungi linked to evolution of root-endophyte symbiosis.</title>
        <authorList>
            <consortium name="DOE Joint Genome Institute"/>
            <person name="Ke Y.-H."/>
            <person name="Bonito G."/>
            <person name="Liao H.-L."/>
            <person name="Looney B."/>
            <person name="Rojas-Flechas A."/>
            <person name="Nash J."/>
            <person name="Hameed K."/>
            <person name="Schadt C."/>
            <person name="Martin F."/>
            <person name="Crous P.W."/>
            <person name="Miettinen O."/>
            <person name="Magnuson J.K."/>
            <person name="Labbe J."/>
            <person name="Jacobson D."/>
            <person name="Doktycz M.J."/>
            <person name="Veneault-Fourrey C."/>
            <person name="Kuo A."/>
            <person name="Mondo S."/>
            <person name="Calhoun S."/>
            <person name="Riley R."/>
            <person name="Ohm R."/>
            <person name="LaButti K."/>
            <person name="Andreopoulos B."/>
            <person name="Pangilinan J."/>
            <person name="Nolan M."/>
            <person name="Tritt A."/>
            <person name="Clum A."/>
            <person name="Lipzen A."/>
            <person name="Daum C."/>
            <person name="Barry K."/>
            <person name="Grigoriev I.V."/>
            <person name="Vilgalys R."/>
        </authorList>
    </citation>
    <scope>NUCLEOTIDE SEQUENCE</scope>
    <source>
        <strain evidence="3">PMI_201</strain>
    </source>
</reference>
<dbReference type="RefSeq" id="XP_046070606.1">
    <property type="nucleotide sequence ID" value="XM_046216585.1"/>
</dbReference>